<dbReference type="PANTHER" id="PTHR35179:SF2">
    <property type="entry name" value="START DOMAIN-CONTAINING PROTEIN"/>
    <property type="match status" value="1"/>
</dbReference>
<organism evidence="1 2">
    <name type="scientific">Fusarium mangiferae</name>
    <name type="common">Mango malformation disease fungus</name>
    <dbReference type="NCBI Taxonomy" id="192010"/>
    <lineage>
        <taxon>Eukaryota</taxon>
        <taxon>Fungi</taxon>
        <taxon>Dikarya</taxon>
        <taxon>Ascomycota</taxon>
        <taxon>Pezizomycotina</taxon>
        <taxon>Sordariomycetes</taxon>
        <taxon>Hypocreomycetidae</taxon>
        <taxon>Hypocreales</taxon>
        <taxon>Nectriaceae</taxon>
        <taxon>Fusarium</taxon>
        <taxon>Fusarium fujikuroi species complex</taxon>
    </lineage>
</organism>
<evidence type="ECO:0000313" key="1">
    <source>
        <dbReference type="EMBL" id="CVL08648.1"/>
    </source>
</evidence>
<reference evidence="2" key="1">
    <citation type="journal article" date="2016" name="Genome Biol. Evol.">
        <title>Comparative 'omics' of the Fusarium fujikuroi species complex highlights differences in genetic potential and metabolite synthesis.</title>
        <authorList>
            <person name="Niehaus E.-M."/>
            <person name="Muensterkoetter M."/>
            <person name="Proctor R.H."/>
            <person name="Brown D.W."/>
            <person name="Sharon A."/>
            <person name="Idan Y."/>
            <person name="Oren-Young L."/>
            <person name="Sieber C.M."/>
            <person name="Novak O."/>
            <person name="Pencik A."/>
            <person name="Tarkowska D."/>
            <person name="Hromadova K."/>
            <person name="Freeman S."/>
            <person name="Maymon M."/>
            <person name="Elazar M."/>
            <person name="Youssef S.A."/>
            <person name="El-Shabrawy E.S.M."/>
            <person name="Shalaby A.B.A."/>
            <person name="Houterman P."/>
            <person name="Brock N.L."/>
            <person name="Burkhardt I."/>
            <person name="Tsavkelova E.A."/>
            <person name="Dickschat J.S."/>
            <person name="Galuszka P."/>
            <person name="Gueldener U."/>
            <person name="Tudzynski B."/>
        </authorList>
    </citation>
    <scope>NUCLEOTIDE SEQUENCE [LARGE SCALE GENOMIC DNA]</scope>
    <source>
        <strain evidence="2">MRC7560</strain>
    </source>
</reference>
<sequence>MTSSTIAEIKRHDIEDSSTCTTASITNVRHLSSYNWIERPTATIAVPGSPPLWSAPKTSKQLQKDSGLYYINQNEARYPESPLEPLFRALYFTQPAFDIRPVDVVTDRNNIRKLLAFINSDLAPGDLEPFTIAVEIIGTTALFRRDETAVTRFIAPNEFRGFGHKFEEEYTVKQVNDSTGHHRIIAYRFCGLELVVRYEADGYVATDKIKGPKDDPLLASMRGLSISPATSASSVNPIQSKLVITEEGRIVPPESILEIKTRATSRHLPLPEVAAQLWVSQTSKLVRAYHYRGKFEVPQVEDVEAQVKRWEELNQSDLKRLASLIKAISTLTRQNGGKATVKYEGGSKLSLYRSEKEDMLPQFLYSKWEERGNTQPKMKATAQDEAVVSDMLDRSQEKTIETTRAKYGDVPYSEMIGYGVDKGFRQFFRRMPMELSQFHLLCDTLDSLAIDVTEGRTIRDIMYDMRKGKDDWDPDERREIRGLKNIARDSAFRLLYVLIQSDAVDTNMAYNAVSFVVSHRRIFRSRTRKMVREALEENCPVSAKQRAVLDKWPIEDLSSTRSEEDVTTESEDILFDSDYSF</sequence>
<dbReference type="AlphaFoldDB" id="A0A1L7UD68"/>
<gene>
    <name evidence="1" type="ORF">FMAN_06891</name>
</gene>
<accession>A0A1L7UD68</accession>
<comment type="caution">
    <text evidence="1">The sequence shown here is derived from an EMBL/GenBank/DDBJ whole genome shotgun (WGS) entry which is preliminary data.</text>
</comment>
<keyword evidence="2" id="KW-1185">Reference proteome</keyword>
<dbReference type="GeneID" id="65086154"/>
<dbReference type="VEuPathDB" id="FungiDB:FMAN_06891"/>
<name>A0A1L7UD68_FUSMA</name>
<dbReference type="EMBL" id="FCQH01000024">
    <property type="protein sequence ID" value="CVL08648.1"/>
    <property type="molecule type" value="Genomic_DNA"/>
</dbReference>
<proteinExistence type="predicted"/>
<dbReference type="RefSeq" id="XP_041691181.1">
    <property type="nucleotide sequence ID" value="XM_041825841.1"/>
</dbReference>
<dbReference type="Proteomes" id="UP000184255">
    <property type="component" value="Unassembled WGS sequence"/>
</dbReference>
<protein>
    <recommendedName>
        <fullName evidence="3">Geranylgeranyl pyrophosphate synthetase</fullName>
    </recommendedName>
</protein>
<evidence type="ECO:0000313" key="2">
    <source>
        <dbReference type="Proteomes" id="UP000184255"/>
    </source>
</evidence>
<evidence type="ECO:0008006" key="3">
    <source>
        <dbReference type="Google" id="ProtNLM"/>
    </source>
</evidence>
<dbReference type="PANTHER" id="PTHR35179">
    <property type="entry name" value="PROTEIN CBG02620"/>
    <property type="match status" value="1"/>
</dbReference>